<proteinExistence type="predicted"/>
<accession>A0ABY9TN16</accession>
<dbReference type="InterPro" id="IPR023375">
    <property type="entry name" value="ADC_dom_sf"/>
</dbReference>
<evidence type="ECO:0000313" key="2">
    <source>
        <dbReference type="Proteomes" id="UP001248581"/>
    </source>
</evidence>
<dbReference type="Gene3D" id="2.40.400.10">
    <property type="entry name" value="Acetoacetate decarboxylase-like"/>
    <property type="match status" value="1"/>
</dbReference>
<evidence type="ECO:0000313" key="1">
    <source>
        <dbReference type="EMBL" id="WNC70238.1"/>
    </source>
</evidence>
<dbReference type="Proteomes" id="UP001248581">
    <property type="component" value="Chromosome"/>
</dbReference>
<dbReference type="SUPFAM" id="SSF160104">
    <property type="entry name" value="Acetoacetate decarboxylase-like"/>
    <property type="match status" value="1"/>
</dbReference>
<dbReference type="EMBL" id="CP134146">
    <property type="protein sequence ID" value="WNC70238.1"/>
    <property type="molecule type" value="Genomic_DNA"/>
</dbReference>
<protein>
    <submittedName>
        <fullName evidence="1">Acetoacetate decarboxylase family protein</fullName>
    </submittedName>
</protein>
<dbReference type="Pfam" id="PF06314">
    <property type="entry name" value="ADC"/>
    <property type="match status" value="1"/>
</dbReference>
<reference evidence="2" key="1">
    <citation type="submission" date="2023-09" db="EMBL/GenBank/DDBJ databases">
        <authorList>
            <person name="Li S."/>
            <person name="Li X."/>
            <person name="Zhang C."/>
            <person name="Zhao Z."/>
        </authorList>
    </citation>
    <scope>NUCLEOTIDE SEQUENCE [LARGE SCALE GENOMIC DNA]</scope>
    <source>
        <strain evidence="2">SQ345</strain>
    </source>
</reference>
<dbReference type="RefSeq" id="WP_348389379.1">
    <property type="nucleotide sequence ID" value="NZ_CP134146.1"/>
</dbReference>
<organism evidence="1 2">
    <name type="scientific">Thalassotalea nanhaiensis</name>
    <dbReference type="NCBI Taxonomy" id="3065648"/>
    <lineage>
        <taxon>Bacteria</taxon>
        <taxon>Pseudomonadati</taxon>
        <taxon>Pseudomonadota</taxon>
        <taxon>Gammaproteobacteria</taxon>
        <taxon>Alteromonadales</taxon>
        <taxon>Colwelliaceae</taxon>
        <taxon>Thalassotalea</taxon>
    </lineage>
</organism>
<dbReference type="InterPro" id="IPR010451">
    <property type="entry name" value="Acetoacetate_decarboxylase"/>
</dbReference>
<keyword evidence="2" id="KW-1185">Reference proteome</keyword>
<sequence length="251" mass="28387">MGKFTVNRFGQSGPAHSPLYQVPLQVKNTTNIIYRYQADPSEIEDILPEGCELRSDGSAVVQVLVQICDHLPMPYIGTYVFPECTFDGKDYCFEYFLMVNSDVAMASGREYWGDSKKICYAEVSFESNEIYSKCQRPKGLSLVETHFRTEVQIPAEEAPEMPPGLCLKMIPNVEGKGFDVHQYVEDDAQFVPSTDAAGRYEIYKGTGSVWMPAETDVWPIHKLKPIKMLDCYLVKGDMDFNPGTILKDFNK</sequence>
<gene>
    <name evidence="1" type="ORF">RI845_08880</name>
</gene>
<name>A0ABY9TN16_9GAMM</name>